<evidence type="ECO:0000313" key="2">
    <source>
        <dbReference type="EMBL" id="CAF0811488.1"/>
    </source>
</evidence>
<reference evidence="3" key="1">
    <citation type="submission" date="2021-02" db="EMBL/GenBank/DDBJ databases">
        <authorList>
            <person name="Nowell W R."/>
        </authorList>
    </citation>
    <scope>NUCLEOTIDE SEQUENCE</scope>
</reference>
<evidence type="ECO:0000313" key="6">
    <source>
        <dbReference type="Proteomes" id="UP000663829"/>
    </source>
</evidence>
<dbReference type="Proteomes" id="UP000681722">
    <property type="component" value="Unassembled WGS sequence"/>
</dbReference>
<gene>
    <name evidence="3" type="ORF">GPM918_LOCUS11171</name>
    <name evidence="2" type="ORF">OVA965_LOCUS5170</name>
    <name evidence="5" type="ORF">SRO942_LOCUS11170</name>
    <name evidence="4" type="ORF">TMI583_LOCUS5168</name>
</gene>
<dbReference type="OrthoDB" id="10017601at2759"/>
<dbReference type="Proteomes" id="UP000677228">
    <property type="component" value="Unassembled WGS sequence"/>
</dbReference>
<dbReference type="EMBL" id="CAJNOK010001428">
    <property type="protein sequence ID" value="CAF0811488.1"/>
    <property type="molecule type" value="Genomic_DNA"/>
</dbReference>
<dbReference type="InterPro" id="IPR001810">
    <property type="entry name" value="F-box_dom"/>
</dbReference>
<dbReference type="Proteomes" id="UP000682733">
    <property type="component" value="Unassembled WGS sequence"/>
</dbReference>
<name>A0A814D5L9_9BILA</name>
<evidence type="ECO:0000259" key="1">
    <source>
        <dbReference type="PROSITE" id="PS50181"/>
    </source>
</evidence>
<dbReference type="PROSITE" id="PS50181">
    <property type="entry name" value="FBOX"/>
    <property type="match status" value="1"/>
</dbReference>
<dbReference type="Proteomes" id="UP000663829">
    <property type="component" value="Unassembled WGS sequence"/>
</dbReference>
<proteinExistence type="predicted"/>
<dbReference type="AlphaFoldDB" id="A0A814D5L9"/>
<evidence type="ECO:0000313" key="4">
    <source>
        <dbReference type="EMBL" id="CAF3595339.1"/>
    </source>
</evidence>
<keyword evidence="6" id="KW-1185">Reference proteome</keyword>
<dbReference type="EMBL" id="CAJNOQ010002287">
    <property type="protein sequence ID" value="CAF0949736.1"/>
    <property type="molecule type" value="Genomic_DNA"/>
</dbReference>
<evidence type="ECO:0000313" key="5">
    <source>
        <dbReference type="EMBL" id="CAF3725479.1"/>
    </source>
</evidence>
<comment type="caution">
    <text evidence="3">The sequence shown here is derived from an EMBL/GenBank/DDBJ whole genome shotgun (WGS) entry which is preliminary data.</text>
</comment>
<dbReference type="EMBL" id="CAJOBA010001428">
    <property type="protein sequence ID" value="CAF3595339.1"/>
    <property type="molecule type" value="Genomic_DNA"/>
</dbReference>
<dbReference type="EMBL" id="CAJOBC010002286">
    <property type="protein sequence ID" value="CAF3725479.1"/>
    <property type="molecule type" value="Genomic_DNA"/>
</dbReference>
<evidence type="ECO:0000313" key="3">
    <source>
        <dbReference type="EMBL" id="CAF0949736.1"/>
    </source>
</evidence>
<feature type="domain" description="F-box" evidence="1">
    <location>
        <begin position="5"/>
        <end position="42"/>
    </location>
</feature>
<organism evidence="3 6">
    <name type="scientific">Didymodactylos carnosus</name>
    <dbReference type="NCBI Taxonomy" id="1234261"/>
    <lineage>
        <taxon>Eukaryota</taxon>
        <taxon>Metazoa</taxon>
        <taxon>Spiralia</taxon>
        <taxon>Gnathifera</taxon>
        <taxon>Rotifera</taxon>
        <taxon>Eurotatoria</taxon>
        <taxon>Bdelloidea</taxon>
        <taxon>Philodinida</taxon>
        <taxon>Philodinidae</taxon>
        <taxon>Didymodactylos</taxon>
    </lineage>
</organism>
<protein>
    <recommendedName>
        <fullName evidence="1">F-box domain-containing protein</fullName>
    </recommendedName>
</protein>
<sequence length="512" mass="60738">MVTTKSTLEQFPNELLHYVFSYLQSDEIIYSFLSLNIRFNSLCHHYIEHIDLSMTNSVDKWFTENFQLIPSLIKTLKLNDMQLDLVFESFNDVSTYFTQLKTIHLGIFLQNGHYKQYLPVFKQTISSLLLNYQNATILSRIDHDILNEFITNNAESSILLDTLTIHGVCLSFDGEQFQICQTLKCLTIFIEYQHQLFILLEYLPQLEYLNVGIREGKAAKYDYNYSKTKHLSLKLREFILSANDIHFSDICLLLKQCQSTLEILKIRFKIDYLIDGRMLEPFKRSLKQFYFYFFCHSLDDLSINALDLLSSFQTLAWSHQPVMFFTNSFYQTYTLVSPPRDCQKFNCSLTNEFLNYYLNNRQEELKLPRITRLFLNDKQQPMYTYKFFRLLKTVFTNLQILEVGSSFELHNDNLENDVTLDTVRTLIITNNQDHCVVKHLFKLLPNLYRLAIDYDLLINVTDELYFEQQQDKFQYTPLNEILIHFPPNQHTEITDDLKHKIKFSFKNAKILS</sequence>
<accession>A0A814D5L9</accession>